<dbReference type="InterPro" id="IPR000073">
    <property type="entry name" value="AB_hydrolase_1"/>
</dbReference>
<keyword evidence="3" id="KW-1185">Reference proteome</keyword>
<name>A0AAW9S941_9BACT</name>
<reference evidence="2 3" key="1">
    <citation type="submission" date="2024-04" db="EMBL/GenBank/DDBJ databases">
        <title>Novel genus in family Flammeovirgaceae.</title>
        <authorList>
            <person name="Nguyen T.H."/>
            <person name="Vuong T.Q."/>
            <person name="Le H."/>
            <person name="Kim S.-G."/>
        </authorList>
    </citation>
    <scope>NUCLEOTIDE SEQUENCE [LARGE SCALE GENOMIC DNA]</scope>
    <source>
        <strain evidence="2 3">JCM 23209</strain>
    </source>
</reference>
<protein>
    <submittedName>
        <fullName evidence="2">Alpha/beta hydrolase</fullName>
    </submittedName>
</protein>
<dbReference type="Gene3D" id="3.40.50.1820">
    <property type="entry name" value="alpha/beta hydrolase"/>
    <property type="match status" value="1"/>
</dbReference>
<accession>A0AAW9S941</accession>
<sequence>MEFEKFTCQKPVLVLLPGFCEAGFIWEPVMDALEHYFQVISLDLPGFGSEACIWKASVQAYACFVREELVQRDIHQCVMVGHSMGGYIALAYAKLFGDTLLGLGLFHSTSFSDSEKKQKEREKMISFLQKFGNHRLVHAQFAHRFSKQFQTTQKELIQKISKKAWEISGEEAMVTALQAMAEREESLTFLKSWSRPVMYLSGKEDRAVPWQRNQEEILQLTTAHMVILEQSGHFGMWEAPEKSVRAIVGFVKCCYRKEQQRQRVT</sequence>
<keyword evidence="2" id="KW-0378">Hydrolase</keyword>
<dbReference type="Pfam" id="PF12697">
    <property type="entry name" value="Abhydrolase_6"/>
    <property type="match status" value="1"/>
</dbReference>
<proteinExistence type="predicted"/>
<feature type="domain" description="AB hydrolase-1" evidence="1">
    <location>
        <begin position="13"/>
        <end position="244"/>
    </location>
</feature>
<gene>
    <name evidence="2" type="ORF">AAG747_10155</name>
</gene>
<dbReference type="EMBL" id="JBDKWZ010000005">
    <property type="protein sequence ID" value="MEN7548270.1"/>
    <property type="molecule type" value="Genomic_DNA"/>
</dbReference>
<dbReference type="PANTHER" id="PTHR43798:SF33">
    <property type="entry name" value="HYDROLASE, PUTATIVE (AFU_ORTHOLOGUE AFUA_2G14860)-RELATED"/>
    <property type="match status" value="1"/>
</dbReference>
<evidence type="ECO:0000313" key="2">
    <source>
        <dbReference type="EMBL" id="MEN7548270.1"/>
    </source>
</evidence>
<dbReference type="Proteomes" id="UP001403385">
    <property type="component" value="Unassembled WGS sequence"/>
</dbReference>
<dbReference type="GO" id="GO:0016020">
    <property type="term" value="C:membrane"/>
    <property type="evidence" value="ECO:0007669"/>
    <property type="project" value="TreeGrafter"/>
</dbReference>
<evidence type="ECO:0000259" key="1">
    <source>
        <dbReference type="Pfam" id="PF12697"/>
    </source>
</evidence>
<dbReference type="RefSeq" id="WP_346821049.1">
    <property type="nucleotide sequence ID" value="NZ_JBDKWZ010000005.1"/>
</dbReference>
<dbReference type="PRINTS" id="PR00111">
    <property type="entry name" value="ABHYDROLASE"/>
</dbReference>
<dbReference type="InterPro" id="IPR050266">
    <property type="entry name" value="AB_hydrolase_sf"/>
</dbReference>
<organism evidence="2 3">
    <name type="scientific">Rapidithrix thailandica</name>
    <dbReference type="NCBI Taxonomy" id="413964"/>
    <lineage>
        <taxon>Bacteria</taxon>
        <taxon>Pseudomonadati</taxon>
        <taxon>Bacteroidota</taxon>
        <taxon>Cytophagia</taxon>
        <taxon>Cytophagales</taxon>
        <taxon>Flammeovirgaceae</taxon>
        <taxon>Rapidithrix</taxon>
    </lineage>
</organism>
<dbReference type="PANTHER" id="PTHR43798">
    <property type="entry name" value="MONOACYLGLYCEROL LIPASE"/>
    <property type="match status" value="1"/>
</dbReference>
<dbReference type="SUPFAM" id="SSF53474">
    <property type="entry name" value="alpha/beta-Hydrolases"/>
    <property type="match status" value="1"/>
</dbReference>
<dbReference type="InterPro" id="IPR029058">
    <property type="entry name" value="AB_hydrolase_fold"/>
</dbReference>
<comment type="caution">
    <text evidence="2">The sequence shown here is derived from an EMBL/GenBank/DDBJ whole genome shotgun (WGS) entry which is preliminary data.</text>
</comment>
<dbReference type="AlphaFoldDB" id="A0AAW9S941"/>
<dbReference type="InterPro" id="IPR000639">
    <property type="entry name" value="Epox_hydrolase-like"/>
</dbReference>
<dbReference type="PRINTS" id="PR00412">
    <property type="entry name" value="EPOXHYDRLASE"/>
</dbReference>
<evidence type="ECO:0000313" key="3">
    <source>
        <dbReference type="Proteomes" id="UP001403385"/>
    </source>
</evidence>
<dbReference type="GO" id="GO:0016787">
    <property type="term" value="F:hydrolase activity"/>
    <property type="evidence" value="ECO:0007669"/>
    <property type="project" value="UniProtKB-KW"/>
</dbReference>